<dbReference type="InterPro" id="IPR000182">
    <property type="entry name" value="GNAT_dom"/>
</dbReference>
<dbReference type="eggNOG" id="COG0456">
    <property type="taxonomic scope" value="Bacteria"/>
</dbReference>
<dbReference type="Proteomes" id="UP000004095">
    <property type="component" value="Unassembled WGS sequence"/>
</dbReference>
<reference evidence="4 5" key="1">
    <citation type="submission" date="2007-01" db="EMBL/GenBank/DDBJ databases">
        <authorList>
            <person name="Haygood M."/>
            <person name="Podell S."/>
            <person name="Anderson C."/>
            <person name="Hopkinson B."/>
            <person name="Roe K."/>
            <person name="Barbeau K."/>
            <person name="Gaasterland T."/>
            <person name="Ferriera S."/>
            <person name="Johnson J."/>
            <person name="Kravitz S."/>
            <person name="Beeson K."/>
            <person name="Sutton G."/>
            <person name="Rogers Y.-H."/>
            <person name="Friedman R."/>
            <person name="Frazier M."/>
            <person name="Venter J.C."/>
        </authorList>
    </citation>
    <scope>NUCLEOTIDE SEQUENCE [LARGE SCALE GENOMIC DNA]</scope>
    <source>
        <strain evidence="4 5">ATCC 23134</strain>
    </source>
</reference>
<dbReference type="SUPFAM" id="SSF55729">
    <property type="entry name" value="Acyl-CoA N-acyltransferases (Nat)"/>
    <property type="match status" value="1"/>
</dbReference>
<keyword evidence="5" id="KW-1185">Reference proteome</keyword>
<evidence type="ECO:0000256" key="1">
    <source>
        <dbReference type="ARBA" id="ARBA00022679"/>
    </source>
</evidence>
<name>A1ZHN8_MICM2</name>
<dbReference type="PROSITE" id="PS51186">
    <property type="entry name" value="GNAT"/>
    <property type="match status" value="1"/>
</dbReference>
<dbReference type="Pfam" id="PF13508">
    <property type="entry name" value="Acetyltransf_7"/>
    <property type="match status" value="1"/>
</dbReference>
<proteinExistence type="predicted"/>
<dbReference type="EMBL" id="AAWS01000008">
    <property type="protein sequence ID" value="EAY30045.1"/>
    <property type="molecule type" value="Genomic_DNA"/>
</dbReference>
<keyword evidence="1 4" id="KW-0808">Transferase</keyword>
<dbReference type="InterPro" id="IPR016181">
    <property type="entry name" value="Acyl_CoA_acyltransferase"/>
</dbReference>
<dbReference type="AlphaFoldDB" id="A1ZHN8"/>
<evidence type="ECO:0000313" key="4">
    <source>
        <dbReference type="EMBL" id="EAY30045.1"/>
    </source>
</evidence>
<dbReference type="GO" id="GO:0016747">
    <property type="term" value="F:acyltransferase activity, transferring groups other than amino-acyl groups"/>
    <property type="evidence" value="ECO:0007669"/>
    <property type="project" value="InterPro"/>
</dbReference>
<sequence>MIRSYTQADKAAVLQLLQANTPTFFDPSEEADFVHYLTNELEDYFVIEQNHQLLGCGGINYLIADKTARISWDMLHPEAQGKGWGAKLVQHRLDHIKTKPEIATVIVRTSQLAYQFYQKCGFVLQEVTKDYWAKGFDLYYMVLELV</sequence>
<dbReference type="InterPro" id="IPR050832">
    <property type="entry name" value="Bact_Acetyltransf"/>
</dbReference>
<comment type="caution">
    <text evidence="4">The sequence shown here is derived from an EMBL/GenBank/DDBJ whole genome shotgun (WGS) entry which is preliminary data.</text>
</comment>
<gene>
    <name evidence="4" type="ORF">M23134_05378</name>
</gene>
<protein>
    <submittedName>
        <fullName evidence="4">Acetyltransferase, gnat family</fullName>
    </submittedName>
</protein>
<dbReference type="Gene3D" id="3.40.630.30">
    <property type="match status" value="1"/>
</dbReference>
<organism evidence="4 5">
    <name type="scientific">Microscilla marina ATCC 23134</name>
    <dbReference type="NCBI Taxonomy" id="313606"/>
    <lineage>
        <taxon>Bacteria</taxon>
        <taxon>Pseudomonadati</taxon>
        <taxon>Bacteroidota</taxon>
        <taxon>Cytophagia</taxon>
        <taxon>Cytophagales</taxon>
        <taxon>Microscillaceae</taxon>
        <taxon>Microscilla</taxon>
    </lineage>
</organism>
<keyword evidence="2" id="KW-0012">Acyltransferase</keyword>
<dbReference type="OrthoDB" id="961272at2"/>
<dbReference type="PANTHER" id="PTHR43877">
    <property type="entry name" value="AMINOALKYLPHOSPHONATE N-ACETYLTRANSFERASE-RELATED-RELATED"/>
    <property type="match status" value="1"/>
</dbReference>
<evidence type="ECO:0000313" key="5">
    <source>
        <dbReference type="Proteomes" id="UP000004095"/>
    </source>
</evidence>
<feature type="domain" description="N-acetyltransferase" evidence="3">
    <location>
        <begin position="1"/>
        <end position="146"/>
    </location>
</feature>
<dbReference type="RefSeq" id="WP_002695579.1">
    <property type="nucleotide sequence ID" value="NZ_AAWS01000008.1"/>
</dbReference>
<accession>A1ZHN8</accession>
<evidence type="ECO:0000256" key="2">
    <source>
        <dbReference type="ARBA" id="ARBA00023315"/>
    </source>
</evidence>
<dbReference type="CDD" id="cd04301">
    <property type="entry name" value="NAT_SF"/>
    <property type="match status" value="1"/>
</dbReference>
<evidence type="ECO:0000259" key="3">
    <source>
        <dbReference type="PROSITE" id="PS51186"/>
    </source>
</evidence>